<evidence type="ECO:0000313" key="2">
    <source>
        <dbReference type="EMBL" id="JAC61203.1"/>
    </source>
</evidence>
<feature type="non-terminal residue" evidence="2">
    <location>
        <position position="93"/>
    </location>
</feature>
<reference evidence="2" key="1">
    <citation type="submission" date="2014-05" db="EMBL/GenBank/DDBJ databases">
        <title>The transcriptome of the halophilic microalga Tetraselmis sp. GSL018 isolated from the Great Salt Lake, Utah.</title>
        <authorList>
            <person name="Jinkerson R.E."/>
            <person name="D'Adamo S."/>
            <person name="Posewitz M.C."/>
        </authorList>
    </citation>
    <scope>NUCLEOTIDE SEQUENCE</scope>
    <source>
        <strain evidence="2">GSL018</strain>
    </source>
</reference>
<accession>A0A061QNC6</accession>
<feature type="region of interest" description="Disordered" evidence="1">
    <location>
        <begin position="44"/>
        <end position="93"/>
    </location>
</feature>
<dbReference type="EMBL" id="GBEZ01025943">
    <property type="protein sequence ID" value="JAC61203.1"/>
    <property type="molecule type" value="Transcribed_RNA"/>
</dbReference>
<protein>
    <submittedName>
        <fullName evidence="2">Uncharacterized protein</fullName>
    </submittedName>
</protein>
<gene>
    <name evidence="2" type="ORF">TSPGSL018_26883</name>
</gene>
<sequence length="93" mass="9160">SHQQPFSCVCVGLTSPRSIDAGGAGCVQCVAACRGTLPRGGWSLPRDTVLGPPGRLPLGPGGVAGGGKRGERGEAPSDGPPSIPVREGCTDGP</sequence>
<organism evidence="2">
    <name type="scientific">Tetraselmis sp. GSL018</name>
    <dbReference type="NCBI Taxonomy" id="582737"/>
    <lineage>
        <taxon>Eukaryota</taxon>
        <taxon>Viridiplantae</taxon>
        <taxon>Chlorophyta</taxon>
        <taxon>core chlorophytes</taxon>
        <taxon>Chlorodendrophyceae</taxon>
        <taxon>Chlorodendrales</taxon>
        <taxon>Chlorodendraceae</taxon>
        <taxon>Tetraselmis</taxon>
    </lineage>
</organism>
<feature type="compositionally biased region" description="Low complexity" evidence="1">
    <location>
        <begin position="49"/>
        <end position="58"/>
    </location>
</feature>
<feature type="non-terminal residue" evidence="2">
    <location>
        <position position="1"/>
    </location>
</feature>
<proteinExistence type="predicted"/>
<evidence type="ECO:0000256" key="1">
    <source>
        <dbReference type="SAM" id="MobiDB-lite"/>
    </source>
</evidence>
<dbReference type="AlphaFoldDB" id="A0A061QNC6"/>
<name>A0A061QNC6_9CHLO</name>